<feature type="transmembrane region" description="Helical" evidence="1">
    <location>
        <begin position="12"/>
        <end position="30"/>
    </location>
</feature>
<gene>
    <name evidence="2" type="ORF">BN962_p00023</name>
</gene>
<keyword evidence="1" id="KW-1133">Transmembrane helix</keyword>
<dbReference type="RefSeq" id="WP_242971842.1">
    <property type="nucleotide sequence ID" value="NZ_LN610406.1"/>
</dbReference>
<protein>
    <submittedName>
        <fullName evidence="2">Uncharacterized protein</fullName>
    </submittedName>
</protein>
<proteinExistence type="predicted"/>
<reference evidence="2" key="1">
    <citation type="submission" date="2014-07" db="EMBL/GenBank/DDBJ databases">
        <authorList>
            <person name="Remaud-Simeon Magali"/>
            <person name="Passerini Delphine"/>
        </authorList>
    </citation>
    <scope>NUCLEOTIDE SEQUENCE</scope>
    <source>
        <strain evidence="2">NRRL B-742</strain>
        <plasmid evidence="2">1</plasmid>
    </source>
</reference>
<name>A0A098DLM9_LEUCI</name>
<dbReference type="AlphaFoldDB" id="A0A098DLM9"/>
<keyword evidence="1" id="KW-0472">Membrane</keyword>
<accession>A0A098DLM9</accession>
<sequence>MIYIIKNAILQAIFIHHIFIITAIFTRILFRCNPTPRKHEGCLPVGFFVNLTPLLVIWGLKKFFEASLIVKNDSLAIILSASLYFKVGHQACPAYWPKPLKQQSCFMAVIVYNYTLSCPERKLASKKDKQKELVFLRTSPFY</sequence>
<keyword evidence="2" id="KW-0614">Plasmid</keyword>
<dbReference type="EMBL" id="LN610406">
    <property type="protein sequence ID" value="CEF82724.1"/>
    <property type="molecule type" value="Genomic_DNA"/>
</dbReference>
<evidence type="ECO:0000256" key="1">
    <source>
        <dbReference type="SAM" id="Phobius"/>
    </source>
</evidence>
<geneLocation type="plasmid" evidence="2">
    <name>1</name>
</geneLocation>
<keyword evidence="1" id="KW-0812">Transmembrane</keyword>
<organism evidence="2">
    <name type="scientific">Leuconostoc citreum</name>
    <dbReference type="NCBI Taxonomy" id="33964"/>
    <lineage>
        <taxon>Bacteria</taxon>
        <taxon>Bacillati</taxon>
        <taxon>Bacillota</taxon>
        <taxon>Bacilli</taxon>
        <taxon>Lactobacillales</taxon>
        <taxon>Lactobacillaceae</taxon>
        <taxon>Leuconostoc</taxon>
    </lineage>
</organism>
<evidence type="ECO:0000313" key="2">
    <source>
        <dbReference type="EMBL" id="CEF82724.1"/>
    </source>
</evidence>